<organism evidence="5 6">
    <name type="scientific">Anaerolinea thermophila (strain DSM 14523 / JCM 11388 / NBRC 100420 / UNI-1)</name>
    <dbReference type="NCBI Taxonomy" id="926569"/>
    <lineage>
        <taxon>Bacteria</taxon>
        <taxon>Bacillati</taxon>
        <taxon>Chloroflexota</taxon>
        <taxon>Anaerolineae</taxon>
        <taxon>Anaerolineales</taxon>
        <taxon>Anaerolineaceae</taxon>
        <taxon>Anaerolinea</taxon>
    </lineage>
</organism>
<dbReference type="Proteomes" id="UP000008922">
    <property type="component" value="Chromosome"/>
</dbReference>
<dbReference type="InterPro" id="IPR000073">
    <property type="entry name" value="AB_hydrolase_1"/>
</dbReference>
<feature type="transmembrane region" description="Helical" evidence="3">
    <location>
        <begin position="328"/>
        <end position="352"/>
    </location>
</feature>
<dbReference type="AlphaFoldDB" id="E8MYI2"/>
<keyword evidence="3" id="KW-0812">Transmembrane</keyword>
<keyword evidence="1" id="KW-0378">Hydrolase</keyword>
<dbReference type="SUPFAM" id="SSF53474">
    <property type="entry name" value="alpha/beta-Hydrolases"/>
    <property type="match status" value="1"/>
</dbReference>
<dbReference type="Pfam" id="PF00561">
    <property type="entry name" value="Abhydrolase_1"/>
    <property type="match status" value="1"/>
</dbReference>
<evidence type="ECO:0000256" key="3">
    <source>
        <dbReference type="SAM" id="Phobius"/>
    </source>
</evidence>
<feature type="transmembrane region" description="Helical" evidence="3">
    <location>
        <begin position="286"/>
        <end position="307"/>
    </location>
</feature>
<accession>E8MYI2</accession>
<dbReference type="KEGG" id="atm:ANT_00930"/>
<dbReference type="EMBL" id="AP012029">
    <property type="protein sequence ID" value="BAJ62127.1"/>
    <property type="molecule type" value="Genomic_DNA"/>
</dbReference>
<feature type="transmembrane region" description="Helical" evidence="3">
    <location>
        <begin position="535"/>
        <end position="555"/>
    </location>
</feature>
<protein>
    <submittedName>
        <fullName evidence="5">Hypothetical membrane protein</fullName>
    </submittedName>
</protein>
<dbReference type="InterPro" id="IPR029058">
    <property type="entry name" value="AB_hydrolase_fold"/>
</dbReference>
<evidence type="ECO:0000313" key="5">
    <source>
        <dbReference type="EMBL" id="BAJ62127.1"/>
    </source>
</evidence>
<keyword evidence="3" id="KW-1133">Transmembrane helix</keyword>
<comment type="similarity">
    <text evidence="2">Belongs to the AB hydrolase superfamily. FUS2 hydrolase family.</text>
</comment>
<feature type="transmembrane region" description="Helical" evidence="3">
    <location>
        <begin position="421"/>
        <end position="442"/>
    </location>
</feature>
<evidence type="ECO:0000313" key="6">
    <source>
        <dbReference type="Proteomes" id="UP000008922"/>
    </source>
</evidence>
<dbReference type="InterPro" id="IPR050261">
    <property type="entry name" value="FrsA_esterase"/>
</dbReference>
<dbReference type="PANTHER" id="PTHR22946">
    <property type="entry name" value="DIENELACTONE HYDROLASE DOMAIN-CONTAINING PROTEIN-RELATED"/>
    <property type="match status" value="1"/>
</dbReference>
<evidence type="ECO:0000259" key="4">
    <source>
        <dbReference type="Pfam" id="PF00561"/>
    </source>
</evidence>
<feature type="transmembrane region" description="Helical" evidence="3">
    <location>
        <begin position="497"/>
        <end position="515"/>
    </location>
</feature>
<dbReference type="HOGENOM" id="CLU_026983_1_0_0"/>
<keyword evidence="6" id="KW-1185">Reference proteome</keyword>
<name>E8MYI2_ANATU</name>
<keyword evidence="3" id="KW-0472">Membrane</keyword>
<feature type="transmembrane region" description="Helical" evidence="3">
    <location>
        <begin position="562"/>
        <end position="584"/>
    </location>
</feature>
<feature type="domain" description="AB hydrolase-1" evidence="4">
    <location>
        <begin position="68"/>
        <end position="170"/>
    </location>
</feature>
<dbReference type="eggNOG" id="COG1073">
    <property type="taxonomic scope" value="Bacteria"/>
</dbReference>
<sequence>MNPKLFRNLLYIALAMILIGGLLASAVQTDFGRVTIKDVRFAAPNGRLYSALLYIPKGVSAEKPAPGILAIHGYINSRETQDGFAIEFARRGYVVLALDQSGHGYSEGPAFADGFGGIEGLRYLRSLDIVDKNNIGLEGHSMGGWAVLIAASVFPDGYQSVVLQGSSTGTYGAPDGTPEFPRNVAVVFSQWDEFSGLMWGTPRAADVGKSDKMKALFNTQEDIQVGKIYGDINAGTARVLYQPRVSHPGDHLSQVAIGHAIDWFQKTLQGGNPIPASSQIWYWKEIGTLIALLGFFLFLVAAGGLLVEVPYFKAIVDPLPAAKGLTGWGWWLGALLTAAIGPLTLFTFTTWAGKIFKASWFFPQNITTQVTFWAVLNGLISLALLLLWHFLLVKKSERGGGDEYGLTWNGKLNWVKIGRSFVLALCIVLLGYATLLVTDFLFKTDYRFWVFAVKLMSPTHFAIALRYLIPLFVYFFLASLALFAQMRRADFGLWKEVAVNALIFIVGYTALQLVQYIPMWTRGMLFDPTQPLWTIIGYQFIPILGLAGALTTFFYRKTGRIYTGAFLNALLFTWIVVAGTATHFPL</sequence>
<proteinExistence type="inferred from homology"/>
<feature type="transmembrane region" description="Helical" evidence="3">
    <location>
        <begin position="372"/>
        <end position="393"/>
    </location>
</feature>
<gene>
    <name evidence="5" type="ordered locus">ANT_00930</name>
</gene>
<dbReference type="STRING" id="926569.ANT_00930"/>
<dbReference type="PANTHER" id="PTHR22946:SF9">
    <property type="entry name" value="POLYKETIDE TRANSFERASE AF380"/>
    <property type="match status" value="1"/>
</dbReference>
<reference evidence="5 6" key="1">
    <citation type="submission" date="2010-12" db="EMBL/GenBank/DDBJ databases">
        <title>Whole genome sequence of Anaerolinea thermophila UNI-1.</title>
        <authorList>
            <person name="Narita-Yamada S."/>
            <person name="Kishi E."/>
            <person name="Watanabe Y."/>
            <person name="Takasaki K."/>
            <person name="Ankai A."/>
            <person name="Oguchi A."/>
            <person name="Fukui S."/>
            <person name="Takahashi M."/>
            <person name="Yashiro I."/>
            <person name="Hosoyama A."/>
            <person name="Sekiguchi Y."/>
            <person name="Hanada S."/>
            <person name="Fujita N."/>
        </authorList>
    </citation>
    <scope>NUCLEOTIDE SEQUENCE [LARGE SCALE GENOMIC DNA]</scope>
    <source>
        <strain evidence="6">DSM 14523 / JCM 11388 / NBRC 100420 / UNI-1</strain>
    </source>
</reference>
<dbReference type="OrthoDB" id="139782at2"/>
<evidence type="ECO:0000256" key="1">
    <source>
        <dbReference type="ARBA" id="ARBA00022801"/>
    </source>
</evidence>
<evidence type="ECO:0000256" key="2">
    <source>
        <dbReference type="ARBA" id="ARBA00038115"/>
    </source>
</evidence>
<feature type="transmembrane region" description="Helical" evidence="3">
    <location>
        <begin position="462"/>
        <end position="485"/>
    </location>
</feature>
<dbReference type="GO" id="GO:0052689">
    <property type="term" value="F:carboxylic ester hydrolase activity"/>
    <property type="evidence" value="ECO:0007669"/>
    <property type="project" value="UniProtKB-ARBA"/>
</dbReference>
<dbReference type="Gene3D" id="3.40.50.1820">
    <property type="entry name" value="alpha/beta hydrolase"/>
    <property type="match status" value="1"/>
</dbReference>
<dbReference type="RefSeq" id="WP_013558525.1">
    <property type="nucleotide sequence ID" value="NC_014960.1"/>
</dbReference>
<dbReference type="InParanoid" id="E8MYI2"/>